<evidence type="ECO:0000313" key="2">
    <source>
        <dbReference type="Proteomes" id="UP000061432"/>
    </source>
</evidence>
<accession>A0A0C6FL54</accession>
<dbReference type="KEGG" id="maqu:Maq22A_c13325"/>
<protein>
    <recommendedName>
        <fullName evidence="3">DUF768 domain-containing protein</fullName>
    </recommendedName>
</protein>
<organism evidence="1 2">
    <name type="scientific">Methylobacterium aquaticum</name>
    <dbReference type="NCBI Taxonomy" id="270351"/>
    <lineage>
        <taxon>Bacteria</taxon>
        <taxon>Pseudomonadati</taxon>
        <taxon>Pseudomonadota</taxon>
        <taxon>Alphaproteobacteria</taxon>
        <taxon>Hyphomicrobiales</taxon>
        <taxon>Methylobacteriaceae</taxon>
        <taxon>Methylobacterium</taxon>
    </lineage>
</organism>
<reference evidence="1 2" key="1">
    <citation type="journal article" date="2015" name="Genome Announc.">
        <title>Complete Genome Sequence of Methylobacterium aquaticum Strain 22A, Isolated from Racomitrium japonicum Moss.</title>
        <authorList>
            <person name="Tani A."/>
            <person name="Ogura Y."/>
            <person name="Hayashi T."/>
            <person name="Kimbara K."/>
        </authorList>
    </citation>
    <scope>NUCLEOTIDE SEQUENCE [LARGE SCALE GENOMIC DNA]</scope>
    <source>
        <strain evidence="1 2">MA-22A</strain>
    </source>
</reference>
<dbReference type="AlphaFoldDB" id="A0A0C6FL54"/>
<proteinExistence type="predicted"/>
<gene>
    <name evidence="1" type="ORF">Maq22A_c13325</name>
</gene>
<dbReference type="Proteomes" id="UP000061432">
    <property type="component" value="Chromosome"/>
</dbReference>
<dbReference type="PATRIC" id="fig|270351.10.peg.2569"/>
<dbReference type="OrthoDB" id="8265080at2"/>
<evidence type="ECO:0008006" key="3">
    <source>
        <dbReference type="Google" id="ProtNLM"/>
    </source>
</evidence>
<name>A0A0C6FL54_9HYPH</name>
<dbReference type="STRING" id="270351.Maq22A_c13325"/>
<dbReference type="RefSeq" id="WP_060847132.1">
    <property type="nucleotide sequence ID" value="NZ_AP014704.1"/>
</dbReference>
<sequence length="83" mass="9225">MSQKAQQFVDDWIDTHIHAEGYQPEGDNSEAAMRAEQCRAMAEIQGISHSEIEESVGDLVGYMADAIERANDAEIQRLSAKDD</sequence>
<reference evidence="2" key="2">
    <citation type="submission" date="2015-01" db="EMBL/GenBank/DDBJ databases">
        <title>Complete genome sequence of Methylobacterium aquaticum strain 22A.</title>
        <authorList>
            <person name="Tani A."/>
            <person name="Ogura Y."/>
            <person name="Hayashi T."/>
        </authorList>
    </citation>
    <scope>NUCLEOTIDE SEQUENCE [LARGE SCALE GENOMIC DNA]</scope>
    <source>
        <strain evidence="2">MA-22A</strain>
    </source>
</reference>
<evidence type="ECO:0000313" key="1">
    <source>
        <dbReference type="EMBL" id="BAQ45884.1"/>
    </source>
</evidence>
<dbReference type="EMBL" id="AP014704">
    <property type="protein sequence ID" value="BAQ45884.1"/>
    <property type="molecule type" value="Genomic_DNA"/>
</dbReference>